<protein>
    <recommendedName>
        <fullName evidence="3 6">Tubulin-specific chaperone A</fullName>
    </recommendedName>
</protein>
<dbReference type="PANTHER" id="PTHR21500:SF0">
    <property type="entry name" value="TUBULIN-SPECIFIC CHAPERONE A"/>
    <property type="match status" value="1"/>
</dbReference>
<reference evidence="7" key="1">
    <citation type="submission" date="2023-11" db="EMBL/GenBank/DDBJ databases">
        <title>Genome assemblies of two species of porcelain crab, Petrolisthes cinctipes and Petrolisthes manimaculis (Anomura: Porcellanidae).</title>
        <authorList>
            <person name="Angst P."/>
        </authorList>
    </citation>
    <scope>NUCLEOTIDE SEQUENCE</scope>
    <source>
        <strain evidence="7">PB745_02</strain>
        <tissue evidence="7">Gill</tissue>
    </source>
</reference>
<comment type="subunit">
    <text evidence="5 6">Supercomplex made of cofactors A to E. Cofactors A and D function by capturing and stabilizing tubulin in a quasi-native conformation. Cofactor E binds to the cofactor D-tubulin complex; interaction with cofactor C then causes the release of tubulin polypeptides that are committed to the native state.</text>
</comment>
<accession>A0AAE1TW02</accession>
<proteinExistence type="inferred from homology"/>
<sequence length="109" mass="12784">MADPRIRQFHIKTGVTKRCCKEVLSYQKEAEQIQQKIKKMQDEGTDVYYIKKQDLLLQETQNVIPDCQKRLNAAYQDLTTLIETEKELEESEVYKAAQEVVKETAPYIN</sequence>
<evidence type="ECO:0000313" key="8">
    <source>
        <dbReference type="Proteomes" id="UP001292094"/>
    </source>
</evidence>
<comment type="similarity">
    <text evidence="2 6">Belongs to the TBCA family.</text>
</comment>
<dbReference type="GO" id="GO:0007023">
    <property type="term" value="P:post-chaperonin tubulin folding pathway"/>
    <property type="evidence" value="ECO:0007669"/>
    <property type="project" value="UniProtKB-UniRule"/>
</dbReference>
<dbReference type="EMBL" id="JAWZYT010003205">
    <property type="protein sequence ID" value="KAK4299601.1"/>
    <property type="molecule type" value="Genomic_DNA"/>
</dbReference>
<dbReference type="Pfam" id="PF02970">
    <property type="entry name" value="TBCA"/>
    <property type="match status" value="1"/>
</dbReference>
<dbReference type="Proteomes" id="UP001292094">
    <property type="component" value="Unassembled WGS sequence"/>
</dbReference>
<dbReference type="PANTHER" id="PTHR21500">
    <property type="entry name" value="TUBULIN-SPECIFIC CHAPERONE A"/>
    <property type="match status" value="1"/>
</dbReference>
<gene>
    <name evidence="7" type="ORF">Pmani_028132</name>
</gene>
<dbReference type="InterPro" id="IPR036126">
    <property type="entry name" value="TBCA_sf"/>
</dbReference>
<dbReference type="GO" id="GO:0005874">
    <property type="term" value="C:microtubule"/>
    <property type="evidence" value="ECO:0007669"/>
    <property type="project" value="UniProtKB-KW"/>
</dbReference>
<evidence type="ECO:0000256" key="1">
    <source>
        <dbReference type="ARBA" id="ARBA00003046"/>
    </source>
</evidence>
<name>A0AAE1TW02_9EUCA</name>
<keyword evidence="4 6" id="KW-0143">Chaperone</keyword>
<evidence type="ECO:0000256" key="6">
    <source>
        <dbReference type="RuleBase" id="RU364030"/>
    </source>
</evidence>
<organism evidence="7 8">
    <name type="scientific">Petrolisthes manimaculis</name>
    <dbReference type="NCBI Taxonomy" id="1843537"/>
    <lineage>
        <taxon>Eukaryota</taxon>
        <taxon>Metazoa</taxon>
        <taxon>Ecdysozoa</taxon>
        <taxon>Arthropoda</taxon>
        <taxon>Crustacea</taxon>
        <taxon>Multicrustacea</taxon>
        <taxon>Malacostraca</taxon>
        <taxon>Eumalacostraca</taxon>
        <taxon>Eucarida</taxon>
        <taxon>Decapoda</taxon>
        <taxon>Pleocyemata</taxon>
        <taxon>Anomura</taxon>
        <taxon>Galatheoidea</taxon>
        <taxon>Porcellanidae</taxon>
        <taxon>Petrolisthes</taxon>
    </lineage>
</organism>
<comment type="function">
    <text evidence="1">Tubulin-folding protein; involved in the early step of the tubulin folding pathway.</text>
</comment>
<evidence type="ECO:0000256" key="2">
    <source>
        <dbReference type="ARBA" id="ARBA00006806"/>
    </source>
</evidence>
<dbReference type="GO" id="GO:0007021">
    <property type="term" value="P:tubulin complex assembly"/>
    <property type="evidence" value="ECO:0007669"/>
    <property type="project" value="UniProtKB-UniRule"/>
</dbReference>
<evidence type="ECO:0000256" key="4">
    <source>
        <dbReference type="ARBA" id="ARBA00023186"/>
    </source>
</evidence>
<comment type="caution">
    <text evidence="7">The sequence shown here is derived from an EMBL/GenBank/DDBJ whole genome shotgun (WGS) entry which is preliminary data.</text>
</comment>
<dbReference type="GO" id="GO:0048487">
    <property type="term" value="F:beta-tubulin binding"/>
    <property type="evidence" value="ECO:0007669"/>
    <property type="project" value="InterPro"/>
</dbReference>
<keyword evidence="8" id="KW-1185">Reference proteome</keyword>
<dbReference type="SUPFAM" id="SSF46988">
    <property type="entry name" value="Tubulin chaperone cofactor A"/>
    <property type="match status" value="1"/>
</dbReference>
<dbReference type="Gene3D" id="1.20.58.90">
    <property type="match status" value="1"/>
</dbReference>
<evidence type="ECO:0000313" key="7">
    <source>
        <dbReference type="EMBL" id="KAK4299601.1"/>
    </source>
</evidence>
<dbReference type="AlphaFoldDB" id="A0AAE1TW02"/>
<keyword evidence="6" id="KW-0963">Cytoplasm</keyword>
<dbReference type="InterPro" id="IPR004226">
    <property type="entry name" value="TBCA"/>
</dbReference>
<evidence type="ECO:0000256" key="3">
    <source>
        <dbReference type="ARBA" id="ARBA00015002"/>
    </source>
</evidence>
<evidence type="ECO:0000256" key="5">
    <source>
        <dbReference type="ARBA" id="ARBA00026055"/>
    </source>
</evidence>
<comment type="subcellular location">
    <subcellularLocation>
        <location evidence="6">Cytoplasm</location>
        <location evidence="6">Cytoskeleton</location>
    </subcellularLocation>
</comment>
<dbReference type="GO" id="GO:0005829">
    <property type="term" value="C:cytosol"/>
    <property type="evidence" value="ECO:0007669"/>
    <property type="project" value="TreeGrafter"/>
</dbReference>
<keyword evidence="6" id="KW-0493">Microtubule</keyword>
<keyword evidence="6" id="KW-0206">Cytoskeleton</keyword>